<dbReference type="PANTHER" id="PTHR10994:SF67">
    <property type="entry name" value="RETICULON-LIKE PROTEIN B16"/>
    <property type="match status" value="1"/>
</dbReference>
<dbReference type="PROSITE" id="PS50845">
    <property type="entry name" value="RETICULON"/>
    <property type="match status" value="1"/>
</dbReference>
<evidence type="ECO:0000256" key="2">
    <source>
        <dbReference type="ARBA" id="ARBA00022692"/>
    </source>
</evidence>
<evidence type="ECO:0000313" key="8">
    <source>
        <dbReference type="Proteomes" id="UP000504604"/>
    </source>
</evidence>
<dbReference type="GO" id="GO:0009617">
    <property type="term" value="P:response to bacterium"/>
    <property type="evidence" value="ECO:0007669"/>
    <property type="project" value="InterPro"/>
</dbReference>
<feature type="transmembrane region" description="Helical" evidence="6">
    <location>
        <begin position="49"/>
        <end position="66"/>
    </location>
</feature>
<evidence type="ECO:0000259" key="7">
    <source>
        <dbReference type="PROSITE" id="PS50845"/>
    </source>
</evidence>
<keyword evidence="2 6" id="KW-0812">Transmembrane</keyword>
<dbReference type="AlphaFoldDB" id="A0A6I9TH63"/>
<feature type="domain" description="Reticulon" evidence="7">
    <location>
        <begin position="49"/>
        <end position="194"/>
    </location>
</feature>
<proteinExistence type="predicted"/>
<keyword evidence="8" id="KW-1185">Reference proteome</keyword>
<accession>A0A6I9TH63</accession>
<dbReference type="InterPro" id="IPR045064">
    <property type="entry name" value="Reticulon-like"/>
</dbReference>
<evidence type="ECO:0000256" key="1">
    <source>
        <dbReference type="ARBA" id="ARBA00004477"/>
    </source>
</evidence>
<feature type="transmembrane region" description="Helical" evidence="6">
    <location>
        <begin position="118"/>
        <end position="151"/>
    </location>
</feature>
<gene>
    <name evidence="9" type="primary">LOC105166985</name>
</gene>
<keyword evidence="3 6" id="KW-0256">Endoplasmic reticulum</keyword>
<comment type="subcellular location">
    <subcellularLocation>
        <location evidence="1 6">Endoplasmic reticulum membrane</location>
        <topology evidence="1 6">Multi-pass membrane protein</topology>
    </subcellularLocation>
</comment>
<reference evidence="9" key="1">
    <citation type="submission" date="2025-08" db="UniProtKB">
        <authorList>
            <consortium name="RefSeq"/>
        </authorList>
    </citation>
    <scope>IDENTIFICATION</scope>
</reference>
<dbReference type="GO" id="GO:0005789">
    <property type="term" value="C:endoplasmic reticulum membrane"/>
    <property type="evidence" value="ECO:0007669"/>
    <property type="project" value="UniProtKB-SubCell"/>
</dbReference>
<evidence type="ECO:0000256" key="4">
    <source>
        <dbReference type="ARBA" id="ARBA00022989"/>
    </source>
</evidence>
<dbReference type="Proteomes" id="UP000504604">
    <property type="component" value="Linkage group LG7"/>
</dbReference>
<name>A0A6I9TH63_SESIN</name>
<evidence type="ECO:0000256" key="6">
    <source>
        <dbReference type="RuleBase" id="RU363132"/>
    </source>
</evidence>
<protein>
    <recommendedName>
        <fullName evidence="6">Reticulon-like protein</fullName>
    </recommendedName>
</protein>
<sequence>MENSNSEDLCGVEQNEECRINDPASTSSSYRLFGRQASVHQMMGGGKDVLLILIVLLFLKANYAVFRKKQPKTLPELVLSEEMVNNAAASFRVKINYMLLMAHDITLGKDFRLFFKVVIALWLLSVIGSLISFFTLAYIGIILSITIPALYDKFEDHVDRFAGMIHRKFSKHYKIVDESLQSRLPRTLAKEKDP</sequence>
<dbReference type="Pfam" id="PF02453">
    <property type="entry name" value="Reticulon"/>
    <property type="match status" value="1"/>
</dbReference>
<dbReference type="GeneID" id="105166985"/>
<keyword evidence="4 6" id="KW-1133">Transmembrane helix</keyword>
<evidence type="ECO:0000256" key="5">
    <source>
        <dbReference type="ARBA" id="ARBA00023136"/>
    </source>
</evidence>
<dbReference type="RefSeq" id="XP_011084827.1">
    <property type="nucleotide sequence ID" value="XM_011086525.2"/>
</dbReference>
<evidence type="ECO:0000256" key="3">
    <source>
        <dbReference type="ARBA" id="ARBA00022824"/>
    </source>
</evidence>
<organism evidence="8 9">
    <name type="scientific">Sesamum indicum</name>
    <name type="common">Oriental sesame</name>
    <name type="synonym">Sesamum orientale</name>
    <dbReference type="NCBI Taxonomy" id="4182"/>
    <lineage>
        <taxon>Eukaryota</taxon>
        <taxon>Viridiplantae</taxon>
        <taxon>Streptophyta</taxon>
        <taxon>Embryophyta</taxon>
        <taxon>Tracheophyta</taxon>
        <taxon>Spermatophyta</taxon>
        <taxon>Magnoliopsida</taxon>
        <taxon>eudicotyledons</taxon>
        <taxon>Gunneridae</taxon>
        <taxon>Pentapetalae</taxon>
        <taxon>asterids</taxon>
        <taxon>lamiids</taxon>
        <taxon>Lamiales</taxon>
        <taxon>Pedaliaceae</taxon>
        <taxon>Sesamum</taxon>
    </lineage>
</organism>
<evidence type="ECO:0000313" key="9">
    <source>
        <dbReference type="RefSeq" id="XP_011084827.1"/>
    </source>
</evidence>
<dbReference type="InterPro" id="IPR003388">
    <property type="entry name" value="Reticulon"/>
</dbReference>
<dbReference type="PANTHER" id="PTHR10994">
    <property type="entry name" value="RETICULON"/>
    <property type="match status" value="1"/>
</dbReference>
<keyword evidence="5 6" id="KW-0472">Membrane</keyword>
<dbReference type="OrthoDB" id="567788at2759"/>